<sequence length="340" mass="39071">MLTERQILVLKAIVEEFIHTAQPVGSRVLSKKEELNFSAATIRNEMADLEDLGFLEKTHTSSGRIPSQKGYRYYVDYLVKEEPMETTPEVGIFKQLLNQKQFERETTIKEAVKLLSSLTNYTSILLGPSRDYSRVKKIQFVPISDAQAVFVLITDQGHVESRTITIPDNIDIKKMETIIKALDELLVGEFVGEIHDKLTESFENQLHDFITYKEEIMYTMLQLLSQSLSQNNYILSGKSNILKQPEFNDLDKAYHLFSMIEADEIVKVIESDDETHELTVKIGQENEIKAMENCTLITVPYQISDHEFGKIAVLGPTRMEYRKIIPLLEHVARIMSDLYK</sequence>
<dbReference type="Gene3D" id="1.10.10.10">
    <property type="entry name" value="Winged helix-like DNA-binding domain superfamily/Winged helix DNA-binding domain"/>
    <property type="match status" value="1"/>
</dbReference>
<keyword evidence="4 6" id="KW-0804">Transcription</keyword>
<dbReference type="NCBIfam" id="TIGR00331">
    <property type="entry name" value="hrcA"/>
    <property type="match status" value="1"/>
</dbReference>
<evidence type="ECO:0000256" key="3">
    <source>
        <dbReference type="ARBA" id="ARBA00023016"/>
    </source>
</evidence>
<proteinExistence type="inferred from homology"/>
<comment type="similarity">
    <text evidence="6">Belongs to the HrcA family.</text>
</comment>
<protein>
    <recommendedName>
        <fullName evidence="6">Heat-inducible transcription repressor HrcA</fullName>
    </recommendedName>
</protein>
<dbReference type="EMBL" id="WMQE01000034">
    <property type="protein sequence ID" value="MTK22299.1"/>
    <property type="molecule type" value="Genomic_DNA"/>
</dbReference>
<name>A0A173UI82_9FIRM</name>
<dbReference type="InterPro" id="IPR002571">
    <property type="entry name" value="HrcA"/>
</dbReference>
<dbReference type="SUPFAM" id="SSF55781">
    <property type="entry name" value="GAF domain-like"/>
    <property type="match status" value="1"/>
</dbReference>
<dbReference type="PIRSF" id="PIRSF005485">
    <property type="entry name" value="HrcA"/>
    <property type="match status" value="1"/>
</dbReference>
<dbReference type="InterPro" id="IPR029016">
    <property type="entry name" value="GAF-like_dom_sf"/>
</dbReference>
<evidence type="ECO:0000256" key="5">
    <source>
        <dbReference type="ARBA" id="ARBA00055319"/>
    </source>
</evidence>
<dbReference type="Pfam" id="PF01628">
    <property type="entry name" value="HrcA"/>
    <property type="match status" value="1"/>
</dbReference>
<dbReference type="InterPro" id="IPR036388">
    <property type="entry name" value="WH-like_DNA-bd_sf"/>
</dbReference>
<dbReference type="PANTHER" id="PTHR34824:SF1">
    <property type="entry name" value="HEAT-INDUCIBLE TRANSCRIPTION REPRESSOR HRCA"/>
    <property type="match status" value="1"/>
</dbReference>
<dbReference type="GO" id="GO:0045892">
    <property type="term" value="P:negative regulation of DNA-templated transcription"/>
    <property type="evidence" value="ECO:0007669"/>
    <property type="project" value="UniProtKB-UniRule"/>
</dbReference>
<reference evidence="7 8" key="1">
    <citation type="journal article" date="2019" name="Nat. Med.">
        <title>A library of human gut bacterial isolates paired with longitudinal multiomics data enables mechanistic microbiome research.</title>
        <authorList>
            <person name="Poyet M."/>
            <person name="Groussin M."/>
            <person name="Gibbons S.M."/>
            <person name="Avila-Pacheco J."/>
            <person name="Jiang X."/>
            <person name="Kearney S.M."/>
            <person name="Perrotta A.R."/>
            <person name="Berdy B."/>
            <person name="Zhao S."/>
            <person name="Lieberman T.D."/>
            <person name="Swanson P.K."/>
            <person name="Smith M."/>
            <person name="Roesemann S."/>
            <person name="Alexander J.E."/>
            <person name="Rich S.A."/>
            <person name="Livny J."/>
            <person name="Vlamakis H."/>
            <person name="Clish C."/>
            <person name="Bullock K."/>
            <person name="Deik A."/>
            <person name="Scott J."/>
            <person name="Pierce K.A."/>
            <person name="Xavier R.J."/>
            <person name="Alm E.J."/>
        </authorList>
    </citation>
    <scope>NUCLEOTIDE SEQUENCE [LARGE SCALE GENOMIC DNA]</scope>
    <source>
        <strain evidence="7 8">BIOML-A198</strain>
    </source>
</reference>
<dbReference type="Proteomes" id="UP000487649">
    <property type="component" value="Unassembled WGS sequence"/>
</dbReference>
<dbReference type="FunFam" id="1.10.10.10:FF:000049">
    <property type="entry name" value="Heat-inducible transcription repressor HrcA"/>
    <property type="match status" value="1"/>
</dbReference>
<evidence type="ECO:0000256" key="1">
    <source>
        <dbReference type="ARBA" id="ARBA00022491"/>
    </source>
</evidence>
<dbReference type="HAMAP" id="MF_00081">
    <property type="entry name" value="HrcA"/>
    <property type="match status" value="1"/>
</dbReference>
<organism evidence="7 8">
    <name type="scientific">Turicibacter sanguinis</name>
    <dbReference type="NCBI Taxonomy" id="154288"/>
    <lineage>
        <taxon>Bacteria</taxon>
        <taxon>Bacillati</taxon>
        <taxon>Bacillota</taxon>
        <taxon>Erysipelotrichia</taxon>
        <taxon>Erysipelotrichales</taxon>
        <taxon>Turicibacteraceae</taxon>
        <taxon>Turicibacter</taxon>
    </lineage>
</organism>
<comment type="caution">
    <text evidence="7">The sequence shown here is derived from an EMBL/GenBank/DDBJ whole genome shotgun (WGS) entry which is preliminary data.</text>
</comment>
<dbReference type="GO" id="GO:0003677">
    <property type="term" value="F:DNA binding"/>
    <property type="evidence" value="ECO:0007669"/>
    <property type="project" value="InterPro"/>
</dbReference>
<evidence type="ECO:0000313" key="7">
    <source>
        <dbReference type="EMBL" id="MTK22299.1"/>
    </source>
</evidence>
<evidence type="ECO:0000256" key="6">
    <source>
        <dbReference type="HAMAP-Rule" id="MF_00081"/>
    </source>
</evidence>
<evidence type="ECO:0000256" key="2">
    <source>
        <dbReference type="ARBA" id="ARBA00023015"/>
    </source>
</evidence>
<dbReference type="OrthoDB" id="9783139at2"/>
<accession>A0A173UI82</accession>
<keyword evidence="2 6" id="KW-0805">Transcription regulation</keyword>
<dbReference type="InterPro" id="IPR023120">
    <property type="entry name" value="WHTH_transcript_rep_HrcA_IDD"/>
</dbReference>
<dbReference type="InterPro" id="IPR036390">
    <property type="entry name" value="WH_DNA-bd_sf"/>
</dbReference>
<dbReference type="RefSeq" id="WP_006785251.1">
    <property type="nucleotide sequence ID" value="NZ_CAJJOK010000029.1"/>
</dbReference>
<comment type="function">
    <text evidence="5 6">Negative regulator of class I heat shock genes (grpE-dnaK-dnaJ and groELS operons). Prevents heat-shock induction of these operons.</text>
</comment>
<evidence type="ECO:0000313" key="8">
    <source>
        <dbReference type="Proteomes" id="UP000487649"/>
    </source>
</evidence>
<dbReference type="PANTHER" id="PTHR34824">
    <property type="entry name" value="HEAT-INDUCIBLE TRANSCRIPTION REPRESSOR HRCA"/>
    <property type="match status" value="1"/>
</dbReference>
<dbReference type="InterPro" id="IPR021153">
    <property type="entry name" value="HrcA_C"/>
</dbReference>
<evidence type="ECO:0000256" key="4">
    <source>
        <dbReference type="ARBA" id="ARBA00023163"/>
    </source>
</evidence>
<dbReference type="Gene3D" id="3.30.390.60">
    <property type="entry name" value="Heat-inducible transcription repressor hrca homolog, domain 3"/>
    <property type="match status" value="1"/>
</dbReference>
<keyword evidence="3 6" id="KW-0346">Stress response</keyword>
<gene>
    <name evidence="6 7" type="primary">hrcA</name>
    <name evidence="7" type="ORF">GMA92_12850</name>
</gene>
<dbReference type="GeneID" id="60059897"/>
<dbReference type="Gene3D" id="3.30.450.40">
    <property type="match status" value="1"/>
</dbReference>
<keyword evidence="1 6" id="KW-0678">Repressor</keyword>
<dbReference type="SUPFAM" id="SSF46785">
    <property type="entry name" value="Winged helix' DNA-binding domain"/>
    <property type="match status" value="1"/>
</dbReference>
<dbReference type="AlphaFoldDB" id="A0A173UI82"/>